<keyword evidence="2" id="KW-1185">Reference proteome</keyword>
<evidence type="ECO:0000313" key="1">
    <source>
        <dbReference type="EMBL" id="GMF31683.1"/>
    </source>
</evidence>
<accession>A0A9W6UEF2</accession>
<dbReference type="SUPFAM" id="SSF52799">
    <property type="entry name" value="(Phosphotyrosine protein) phosphatases II"/>
    <property type="match status" value="1"/>
</dbReference>
<sequence>MTPETTRGRRPSDMDQGSDANARMLNLRFCIAYQEAAMLLREVDDDSDAAWRRKMFRAELANFHQLVVHDVTHEQVMAHARASLRLAWQSCDQPVAASENWARISPEDVEVGVTNDLQLVAPGVWIGSSDTLAFPDLLDERNIQHTVYCSSTLQDTRLIHEDAKISPPRSHHVVELFDLPRQQFEDANRDQLVVLSASSCSELRGIANSLSSLLGTPCQHALLLYCDSGISTSIATCAALLMARFDLPLELAMALLRAARRDILPSSHLHLQLQQLDCNAPGSIRHE</sequence>
<protein>
    <submittedName>
        <fullName evidence="1">Unnamed protein product</fullName>
    </submittedName>
</protein>
<reference evidence="1" key="1">
    <citation type="submission" date="2023-04" db="EMBL/GenBank/DDBJ databases">
        <title>Phytophthora lilii NBRC 32176.</title>
        <authorList>
            <person name="Ichikawa N."/>
            <person name="Sato H."/>
            <person name="Tonouchi N."/>
        </authorList>
    </citation>
    <scope>NUCLEOTIDE SEQUENCE</scope>
    <source>
        <strain evidence="1">NBRC 32176</strain>
    </source>
</reference>
<gene>
    <name evidence="1" type="ORF">Plil01_001354500</name>
</gene>
<evidence type="ECO:0000313" key="2">
    <source>
        <dbReference type="Proteomes" id="UP001165083"/>
    </source>
</evidence>
<proteinExistence type="predicted"/>
<name>A0A9W6UEF2_9STRA</name>
<dbReference type="EMBL" id="BSXW01000925">
    <property type="protein sequence ID" value="GMF31683.1"/>
    <property type="molecule type" value="Genomic_DNA"/>
</dbReference>
<comment type="caution">
    <text evidence="1">The sequence shown here is derived from an EMBL/GenBank/DDBJ whole genome shotgun (WGS) entry which is preliminary data.</text>
</comment>
<dbReference type="Gene3D" id="3.90.190.10">
    <property type="entry name" value="Protein tyrosine phosphatase superfamily"/>
    <property type="match status" value="1"/>
</dbReference>
<dbReference type="AlphaFoldDB" id="A0A9W6UEF2"/>
<organism evidence="1 2">
    <name type="scientific">Phytophthora lilii</name>
    <dbReference type="NCBI Taxonomy" id="2077276"/>
    <lineage>
        <taxon>Eukaryota</taxon>
        <taxon>Sar</taxon>
        <taxon>Stramenopiles</taxon>
        <taxon>Oomycota</taxon>
        <taxon>Peronosporomycetes</taxon>
        <taxon>Peronosporales</taxon>
        <taxon>Peronosporaceae</taxon>
        <taxon>Phytophthora</taxon>
    </lineage>
</organism>
<dbReference type="InterPro" id="IPR029021">
    <property type="entry name" value="Prot-tyrosine_phosphatase-like"/>
</dbReference>
<dbReference type="Proteomes" id="UP001165083">
    <property type="component" value="Unassembled WGS sequence"/>
</dbReference>
<dbReference type="OrthoDB" id="9979246at2759"/>